<evidence type="ECO:0000313" key="2">
    <source>
        <dbReference type="Proteomes" id="UP000006906"/>
    </source>
</evidence>
<dbReference type="PANTHER" id="PTHR33129:SF1">
    <property type="entry name" value="ATP-BINDING PROTEIN"/>
    <property type="match status" value="1"/>
</dbReference>
<dbReference type="InterPro" id="IPR027417">
    <property type="entry name" value="P-loop_NTPase"/>
</dbReference>
<protein>
    <submittedName>
        <fullName evidence="1">Uncharacterized protein</fullName>
    </submittedName>
</protein>
<dbReference type="SUPFAM" id="SSF52540">
    <property type="entry name" value="P-loop containing nucleoside triphosphate hydrolases"/>
    <property type="match status" value="1"/>
</dbReference>
<name>A0A2K3D828_CHLRE</name>
<keyword evidence="2" id="KW-1185">Reference proteome</keyword>
<dbReference type="OrthoDB" id="526326at2759"/>
<dbReference type="KEGG" id="cre:CHLRE_11g467650v5"/>
<dbReference type="InterPro" id="IPR052980">
    <property type="entry name" value="Crinkler_effector"/>
</dbReference>
<dbReference type="ExpressionAtlas" id="A0A2K3D828">
    <property type="expression patterns" value="baseline"/>
</dbReference>
<dbReference type="Proteomes" id="UP000006906">
    <property type="component" value="Chromosome 11"/>
</dbReference>
<dbReference type="PANTHER" id="PTHR33129">
    <property type="entry name" value="PROTEIN KINASE DOMAIN-CONTAINING PROTEIN-RELATED"/>
    <property type="match status" value="1"/>
</dbReference>
<dbReference type="InParanoid" id="A0A2K3D828"/>
<gene>
    <name evidence="1" type="ORF">CHLRE_11g467650v5</name>
</gene>
<proteinExistence type="predicted"/>
<dbReference type="RefSeq" id="XP_042919554.1">
    <property type="nucleotide sequence ID" value="XM_043067401.1"/>
</dbReference>
<sequence>MARLRTVRELPVGSGVLTFESGLPLDPTYSSVYIRACYGPLFEELITSNYKNLIITGTGGTGKTYFLYYLLGMLMSLPEPPPYILWEHMTLNDEMLCYDRALGQVLSGTRRDFKDQRNHPKAWYISDGIAPNMSAQARIILITALRRETYKEMEKSGARILYMPLWSLNELLDCRAKVYGSSVPEGLATRLYEHFGGVARYVLGVPSVAKPPAGLDSLLQPLIKALEASSPAAAQVQAGLGGLEVGPEASDHLLHIVTKDNFKLSHLYFASPFVGDKMVARALMKDGLEGLATMMVRTRGAMRAYLYEQVMHQLMPQGGTFRVVPISSDEALSRSGPETDLELHSCTSRIFKEEEEIWAGGDFEENVYFKLAKANFPTVDSVLRVDKTLHMFQMTVDSSKTVGATALTSTFTRLGVEKLENVDLRLYYVVPPDILDDFKLRADASWPPAGKQQPLAARTRLFLLKGDAEARLLQQEQAGVINRQRPAATVAAARPAAMMVAPVVKRAAAPSSGRIRQIGGWPT</sequence>
<accession>A0A2K3D828</accession>
<evidence type="ECO:0000313" key="1">
    <source>
        <dbReference type="EMBL" id="PNW76685.1"/>
    </source>
</evidence>
<reference evidence="1 2" key="1">
    <citation type="journal article" date="2007" name="Science">
        <title>The Chlamydomonas genome reveals the evolution of key animal and plant functions.</title>
        <authorList>
            <person name="Merchant S.S."/>
            <person name="Prochnik S.E."/>
            <person name="Vallon O."/>
            <person name="Harris E.H."/>
            <person name="Karpowicz S.J."/>
            <person name="Witman G.B."/>
            <person name="Terry A."/>
            <person name="Salamov A."/>
            <person name="Fritz-Laylin L.K."/>
            <person name="Marechal-Drouard L."/>
            <person name="Marshall W.F."/>
            <person name="Qu L.H."/>
            <person name="Nelson D.R."/>
            <person name="Sanderfoot A.A."/>
            <person name="Spalding M.H."/>
            <person name="Kapitonov V.V."/>
            <person name="Ren Q."/>
            <person name="Ferris P."/>
            <person name="Lindquist E."/>
            <person name="Shapiro H."/>
            <person name="Lucas S.M."/>
            <person name="Grimwood J."/>
            <person name="Schmutz J."/>
            <person name="Cardol P."/>
            <person name="Cerutti H."/>
            <person name="Chanfreau G."/>
            <person name="Chen C.L."/>
            <person name="Cognat V."/>
            <person name="Croft M.T."/>
            <person name="Dent R."/>
            <person name="Dutcher S."/>
            <person name="Fernandez E."/>
            <person name="Fukuzawa H."/>
            <person name="Gonzalez-Ballester D."/>
            <person name="Gonzalez-Halphen D."/>
            <person name="Hallmann A."/>
            <person name="Hanikenne M."/>
            <person name="Hippler M."/>
            <person name="Inwood W."/>
            <person name="Jabbari K."/>
            <person name="Kalanon M."/>
            <person name="Kuras R."/>
            <person name="Lefebvre P.A."/>
            <person name="Lemaire S.D."/>
            <person name="Lobanov A.V."/>
            <person name="Lohr M."/>
            <person name="Manuell A."/>
            <person name="Meier I."/>
            <person name="Mets L."/>
            <person name="Mittag M."/>
            <person name="Mittelmeier T."/>
            <person name="Moroney J.V."/>
            <person name="Moseley J."/>
            <person name="Napoli C."/>
            <person name="Nedelcu A.M."/>
            <person name="Niyogi K."/>
            <person name="Novoselov S.V."/>
            <person name="Paulsen I.T."/>
            <person name="Pazour G."/>
            <person name="Purton S."/>
            <person name="Ral J.P."/>
            <person name="Riano-Pachon D.M."/>
            <person name="Riekhof W."/>
            <person name="Rymarquis L."/>
            <person name="Schroda M."/>
            <person name="Stern D."/>
            <person name="Umen J."/>
            <person name="Willows R."/>
            <person name="Wilson N."/>
            <person name="Zimmer S.L."/>
            <person name="Allmer J."/>
            <person name="Balk J."/>
            <person name="Bisova K."/>
            <person name="Chen C.J."/>
            <person name="Elias M."/>
            <person name="Gendler K."/>
            <person name="Hauser C."/>
            <person name="Lamb M.R."/>
            <person name="Ledford H."/>
            <person name="Long J.C."/>
            <person name="Minagawa J."/>
            <person name="Page M.D."/>
            <person name="Pan J."/>
            <person name="Pootakham W."/>
            <person name="Roje S."/>
            <person name="Rose A."/>
            <person name="Stahlberg E."/>
            <person name="Terauchi A.M."/>
            <person name="Yang P."/>
            <person name="Ball S."/>
            <person name="Bowler C."/>
            <person name="Dieckmann C.L."/>
            <person name="Gladyshev V.N."/>
            <person name="Green P."/>
            <person name="Jorgensen R."/>
            <person name="Mayfield S."/>
            <person name="Mueller-Roeber B."/>
            <person name="Rajamani S."/>
            <person name="Sayre R.T."/>
            <person name="Brokstein P."/>
            <person name="Dubchak I."/>
            <person name="Goodstein D."/>
            <person name="Hornick L."/>
            <person name="Huang Y.W."/>
            <person name="Jhaveri J."/>
            <person name="Luo Y."/>
            <person name="Martinez D."/>
            <person name="Ngau W.C."/>
            <person name="Otillar B."/>
            <person name="Poliakov A."/>
            <person name="Porter A."/>
            <person name="Szajkowski L."/>
            <person name="Werner G."/>
            <person name="Zhou K."/>
            <person name="Grigoriev I.V."/>
            <person name="Rokhsar D.S."/>
            <person name="Grossman A.R."/>
        </authorList>
    </citation>
    <scope>NUCLEOTIDE SEQUENCE [LARGE SCALE GENOMIC DNA]</scope>
    <source>
        <strain evidence="2">CC-503</strain>
    </source>
</reference>
<organism evidence="1 2">
    <name type="scientific">Chlamydomonas reinhardtii</name>
    <name type="common">Chlamydomonas smithii</name>
    <dbReference type="NCBI Taxonomy" id="3055"/>
    <lineage>
        <taxon>Eukaryota</taxon>
        <taxon>Viridiplantae</taxon>
        <taxon>Chlorophyta</taxon>
        <taxon>core chlorophytes</taxon>
        <taxon>Chlorophyceae</taxon>
        <taxon>CS clade</taxon>
        <taxon>Chlamydomonadales</taxon>
        <taxon>Chlamydomonadaceae</taxon>
        <taxon>Chlamydomonas</taxon>
    </lineage>
</organism>
<dbReference type="AlphaFoldDB" id="A0A2K3D828"/>
<dbReference type="Gramene" id="PNW76685">
    <property type="protein sequence ID" value="PNW76685"/>
    <property type="gene ID" value="CHLRE_11g467650v5"/>
</dbReference>
<dbReference type="GeneID" id="5725083"/>
<dbReference type="EMBL" id="CM008972">
    <property type="protein sequence ID" value="PNW76685.1"/>
    <property type="molecule type" value="Genomic_DNA"/>
</dbReference>